<evidence type="ECO:0000313" key="7">
    <source>
        <dbReference type="EMBL" id="OMO75194.1"/>
    </source>
</evidence>
<evidence type="ECO:0000256" key="3">
    <source>
        <dbReference type="ARBA" id="ARBA00023125"/>
    </source>
</evidence>
<accession>A0A1R3HXZ4</accession>
<dbReference type="PANTHER" id="PTHR31140">
    <property type="entry name" value="B3 DOMAIN-CONTAINING TRANSCRIPTION FACTOR ABI3"/>
    <property type="match status" value="1"/>
</dbReference>
<comment type="subcellular location">
    <subcellularLocation>
        <location evidence="1">Nucleus</location>
    </subcellularLocation>
</comment>
<dbReference type="GO" id="GO:0005634">
    <property type="term" value="C:nucleus"/>
    <property type="evidence" value="ECO:0007669"/>
    <property type="project" value="UniProtKB-SubCell"/>
</dbReference>
<dbReference type="InterPro" id="IPR003340">
    <property type="entry name" value="B3_DNA-bd"/>
</dbReference>
<dbReference type="Gene3D" id="2.40.330.10">
    <property type="entry name" value="DNA-binding pseudobarrel domain"/>
    <property type="match status" value="1"/>
</dbReference>
<feature type="domain" description="TF-B3" evidence="6">
    <location>
        <begin position="5"/>
        <end position="104"/>
    </location>
</feature>
<reference evidence="7 8" key="1">
    <citation type="submission" date="2013-09" db="EMBL/GenBank/DDBJ databases">
        <title>Corchorus capsularis genome sequencing.</title>
        <authorList>
            <person name="Alam M."/>
            <person name="Haque M.S."/>
            <person name="Islam M.S."/>
            <person name="Emdad E.M."/>
            <person name="Islam M.M."/>
            <person name="Ahmed B."/>
            <person name="Halim A."/>
            <person name="Hossen Q.M.M."/>
            <person name="Hossain M.Z."/>
            <person name="Ahmed R."/>
            <person name="Khan M.M."/>
            <person name="Islam R."/>
            <person name="Rashid M.M."/>
            <person name="Khan S.A."/>
            <person name="Rahman M.S."/>
            <person name="Alam M."/>
        </authorList>
    </citation>
    <scope>NUCLEOTIDE SEQUENCE [LARGE SCALE GENOMIC DNA]</scope>
    <source>
        <strain evidence="8">cv. CVL-1</strain>
        <tissue evidence="7">Whole seedling</tissue>
    </source>
</reference>
<comment type="caution">
    <text evidence="7">The sequence shown here is derived from an EMBL/GenBank/DDBJ whole genome shotgun (WGS) entry which is preliminary data.</text>
</comment>
<dbReference type="PANTHER" id="PTHR31140:SF145">
    <property type="entry name" value="TF-B3 DOMAIN-CONTAINING PROTEIN"/>
    <property type="match status" value="1"/>
</dbReference>
<keyword evidence="2" id="KW-0805">Transcription regulation</keyword>
<evidence type="ECO:0000256" key="2">
    <source>
        <dbReference type="ARBA" id="ARBA00023015"/>
    </source>
</evidence>
<organism evidence="7 8">
    <name type="scientific">Corchorus capsularis</name>
    <name type="common">Jute</name>
    <dbReference type="NCBI Taxonomy" id="210143"/>
    <lineage>
        <taxon>Eukaryota</taxon>
        <taxon>Viridiplantae</taxon>
        <taxon>Streptophyta</taxon>
        <taxon>Embryophyta</taxon>
        <taxon>Tracheophyta</taxon>
        <taxon>Spermatophyta</taxon>
        <taxon>Magnoliopsida</taxon>
        <taxon>eudicotyledons</taxon>
        <taxon>Gunneridae</taxon>
        <taxon>Pentapetalae</taxon>
        <taxon>rosids</taxon>
        <taxon>malvids</taxon>
        <taxon>Malvales</taxon>
        <taxon>Malvaceae</taxon>
        <taxon>Grewioideae</taxon>
        <taxon>Apeibeae</taxon>
        <taxon>Corchorus</taxon>
    </lineage>
</organism>
<keyword evidence="3" id="KW-0238">DNA-binding</keyword>
<dbReference type="SUPFAM" id="SSF101936">
    <property type="entry name" value="DNA-binding pseudobarrel domain"/>
    <property type="match status" value="1"/>
</dbReference>
<keyword evidence="5" id="KW-0539">Nucleus</keyword>
<evidence type="ECO:0000313" key="8">
    <source>
        <dbReference type="Proteomes" id="UP000188268"/>
    </source>
</evidence>
<protein>
    <recommendedName>
        <fullName evidence="6">TF-B3 domain-containing protein</fullName>
    </recommendedName>
</protein>
<keyword evidence="8" id="KW-1185">Reference proteome</keyword>
<keyword evidence="4" id="KW-0804">Transcription</keyword>
<dbReference type="Gramene" id="OMO75194">
    <property type="protein sequence ID" value="OMO75194"/>
    <property type="gene ID" value="CCACVL1_16291"/>
</dbReference>
<dbReference type="GO" id="GO:0003700">
    <property type="term" value="F:DNA-binding transcription factor activity"/>
    <property type="evidence" value="ECO:0007669"/>
    <property type="project" value="InterPro"/>
</dbReference>
<dbReference type="Pfam" id="PF02362">
    <property type="entry name" value="B3"/>
    <property type="match status" value="1"/>
</dbReference>
<dbReference type="InterPro" id="IPR044800">
    <property type="entry name" value="LEC2-like"/>
</dbReference>
<dbReference type="GO" id="GO:0003677">
    <property type="term" value="F:DNA binding"/>
    <property type="evidence" value="ECO:0007669"/>
    <property type="project" value="UniProtKB-KW"/>
</dbReference>
<dbReference type="InterPro" id="IPR015300">
    <property type="entry name" value="DNA-bd_pseudobarrel_sf"/>
</dbReference>
<dbReference type="SMART" id="SM01019">
    <property type="entry name" value="B3"/>
    <property type="match status" value="1"/>
</dbReference>
<evidence type="ECO:0000256" key="4">
    <source>
        <dbReference type="ARBA" id="ARBA00023163"/>
    </source>
</evidence>
<dbReference type="OrthoDB" id="954231at2759"/>
<dbReference type="OMA" id="LQFSHHY"/>
<evidence type="ECO:0000256" key="1">
    <source>
        <dbReference type="ARBA" id="ARBA00004123"/>
    </source>
</evidence>
<dbReference type="EMBL" id="AWWV01011040">
    <property type="protein sequence ID" value="OMO75194.1"/>
    <property type="molecule type" value="Genomic_DNA"/>
</dbReference>
<gene>
    <name evidence="7" type="ORF">CCACVL1_16291</name>
</gene>
<dbReference type="AlphaFoldDB" id="A0A1R3HXZ4"/>
<dbReference type="CDD" id="cd10017">
    <property type="entry name" value="B3_DNA"/>
    <property type="match status" value="1"/>
</dbReference>
<sequence length="118" mass="13390">MAVIFSKILTKTDVEKRLAVPSKHLGSFPRFKGHEHAVNFEAIDDQSGKICVFQCSIRKKNYMKPVISKGWVQYARNNKLRVGDKVKFYREAGGNYRIKVKKSVKIFGVVIGYAPARG</sequence>
<evidence type="ECO:0000259" key="6">
    <source>
        <dbReference type="SMART" id="SM01019"/>
    </source>
</evidence>
<evidence type="ECO:0000256" key="5">
    <source>
        <dbReference type="ARBA" id="ARBA00023242"/>
    </source>
</evidence>
<dbReference type="Proteomes" id="UP000188268">
    <property type="component" value="Unassembled WGS sequence"/>
</dbReference>
<proteinExistence type="predicted"/>
<name>A0A1R3HXZ4_COCAP</name>